<evidence type="ECO:0000256" key="1">
    <source>
        <dbReference type="ARBA" id="ARBA00022723"/>
    </source>
</evidence>
<dbReference type="PANTHER" id="PTHR43048">
    <property type="entry name" value="METHYLMALONYL-COA EPIMERASE"/>
    <property type="match status" value="1"/>
</dbReference>
<dbReference type="PANTHER" id="PTHR43048:SF3">
    <property type="entry name" value="METHYLMALONYL-COA EPIMERASE, MITOCHONDRIAL"/>
    <property type="match status" value="1"/>
</dbReference>
<dbReference type="GO" id="GO:0046872">
    <property type="term" value="F:metal ion binding"/>
    <property type="evidence" value="ECO:0007669"/>
    <property type="project" value="UniProtKB-KW"/>
</dbReference>
<dbReference type="AlphaFoldDB" id="A0A1H1UER5"/>
<dbReference type="PROSITE" id="PS51819">
    <property type="entry name" value="VOC"/>
    <property type="match status" value="1"/>
</dbReference>
<dbReference type="Proteomes" id="UP000198983">
    <property type="component" value="Chromosome I"/>
</dbReference>
<keyword evidence="4" id="KW-1185">Reference proteome</keyword>
<dbReference type="InterPro" id="IPR037523">
    <property type="entry name" value="VOC_core"/>
</dbReference>
<gene>
    <name evidence="3" type="ORF">SAMN04489717_3581</name>
</gene>
<evidence type="ECO:0000313" key="3">
    <source>
        <dbReference type="EMBL" id="SDS70369.1"/>
    </source>
</evidence>
<feature type="domain" description="VOC" evidence="2">
    <location>
        <begin position="5"/>
        <end position="120"/>
    </location>
</feature>
<dbReference type="Pfam" id="PF00903">
    <property type="entry name" value="Glyoxalase"/>
    <property type="match status" value="1"/>
</dbReference>
<protein>
    <recommendedName>
        <fullName evidence="2">VOC domain-containing protein</fullName>
    </recommendedName>
</protein>
<dbReference type="SUPFAM" id="SSF54593">
    <property type="entry name" value="Glyoxalase/Bleomycin resistance protein/Dihydroxybiphenyl dioxygenase"/>
    <property type="match status" value="1"/>
</dbReference>
<dbReference type="EMBL" id="LT629732">
    <property type="protein sequence ID" value="SDS70369.1"/>
    <property type="molecule type" value="Genomic_DNA"/>
</dbReference>
<evidence type="ECO:0000259" key="2">
    <source>
        <dbReference type="PROSITE" id="PS51819"/>
    </source>
</evidence>
<dbReference type="GO" id="GO:0004493">
    <property type="term" value="F:methylmalonyl-CoA epimerase activity"/>
    <property type="evidence" value="ECO:0007669"/>
    <property type="project" value="TreeGrafter"/>
</dbReference>
<reference evidence="3 4" key="1">
    <citation type="submission" date="2016-10" db="EMBL/GenBank/DDBJ databases">
        <authorList>
            <person name="de Groot N.N."/>
        </authorList>
    </citation>
    <scope>NUCLEOTIDE SEQUENCE [LARGE SCALE GENOMIC DNA]</scope>
    <source>
        <strain evidence="3 4">DSM 22024</strain>
    </source>
</reference>
<evidence type="ECO:0000313" key="4">
    <source>
        <dbReference type="Proteomes" id="UP000198983"/>
    </source>
</evidence>
<dbReference type="InterPro" id="IPR051785">
    <property type="entry name" value="MMCE/EMCE_epimerase"/>
</dbReference>
<sequence>MSVGPLSQVHISVNDVDRAVGFYRDVLRIPFLFRVPGQPMAFFQSGDVRLYLGVPETPDFAGRVTLYFRVDDLDAEHARLRERGVDFLDGPHLVHRDEVTELWMAFFRDPDGNNLAITSERPPTRVG</sequence>
<dbReference type="InterPro" id="IPR004360">
    <property type="entry name" value="Glyas_Fos-R_dOase_dom"/>
</dbReference>
<dbReference type="InterPro" id="IPR029068">
    <property type="entry name" value="Glyas_Bleomycin-R_OHBP_Dase"/>
</dbReference>
<keyword evidence="1" id="KW-0479">Metal-binding</keyword>
<organism evidence="3 4">
    <name type="scientific">Actinopolymorpha singaporensis</name>
    <dbReference type="NCBI Taxonomy" id="117157"/>
    <lineage>
        <taxon>Bacteria</taxon>
        <taxon>Bacillati</taxon>
        <taxon>Actinomycetota</taxon>
        <taxon>Actinomycetes</taxon>
        <taxon>Propionibacteriales</taxon>
        <taxon>Actinopolymorphaceae</taxon>
        <taxon>Actinopolymorpha</taxon>
    </lineage>
</organism>
<dbReference type="GO" id="GO:0046491">
    <property type="term" value="P:L-methylmalonyl-CoA metabolic process"/>
    <property type="evidence" value="ECO:0007669"/>
    <property type="project" value="TreeGrafter"/>
</dbReference>
<name>A0A1H1UER5_9ACTN</name>
<proteinExistence type="predicted"/>
<accession>A0A1H1UER5</accession>
<dbReference type="RefSeq" id="WP_092654771.1">
    <property type="nucleotide sequence ID" value="NZ_LT629732.1"/>
</dbReference>
<dbReference type="Gene3D" id="3.10.180.10">
    <property type="entry name" value="2,3-Dihydroxybiphenyl 1,2-Dioxygenase, domain 1"/>
    <property type="match status" value="1"/>
</dbReference>
<dbReference type="OrthoDB" id="9804944at2"/>